<proteinExistence type="inferred from homology"/>
<dbReference type="InterPro" id="IPR000997">
    <property type="entry name" value="Cholinesterase"/>
</dbReference>
<feature type="active site" description="Charge relay system" evidence="3">
    <location>
        <position position="430"/>
    </location>
</feature>
<evidence type="ECO:0000313" key="9">
    <source>
        <dbReference type="Proteomes" id="UP000037088"/>
    </source>
</evidence>
<dbReference type="STRING" id="1560201.NG42_08725"/>
<evidence type="ECO:0000313" key="6">
    <source>
        <dbReference type="EMBL" id="KOC90521.1"/>
    </source>
</evidence>
<dbReference type="EC" id="3.1.1.-" evidence="4"/>
<dbReference type="GO" id="GO:0004104">
    <property type="term" value="F:cholinesterase activity"/>
    <property type="evidence" value="ECO:0007669"/>
    <property type="project" value="InterPro"/>
</dbReference>
<dbReference type="InterPro" id="IPR050309">
    <property type="entry name" value="Type-B_Carboxylest/Lipase"/>
</dbReference>
<keyword evidence="2 4" id="KW-0378">Hydrolase</keyword>
<feature type="domain" description="Carboxylesterase type B" evidence="5">
    <location>
        <begin position="33"/>
        <end position="501"/>
    </location>
</feature>
<dbReference type="PROSITE" id="PS00122">
    <property type="entry name" value="CARBOXYLESTERASE_B_1"/>
    <property type="match status" value="1"/>
</dbReference>
<dbReference type="InterPro" id="IPR002018">
    <property type="entry name" value="CarbesteraseB"/>
</dbReference>
<dbReference type="InterPro" id="IPR029058">
    <property type="entry name" value="AB_hydrolase_fold"/>
</dbReference>
<feature type="active site" description="Charge relay system" evidence="3">
    <location>
        <position position="338"/>
    </location>
</feature>
<name>A0A0L7TEM0_9GAMM</name>
<evidence type="ECO:0000256" key="1">
    <source>
        <dbReference type="ARBA" id="ARBA00005964"/>
    </source>
</evidence>
<evidence type="ECO:0000313" key="8">
    <source>
        <dbReference type="Proteomes" id="UP000036851"/>
    </source>
</evidence>
<dbReference type="Proteomes" id="UP000036851">
    <property type="component" value="Unassembled WGS sequence"/>
</dbReference>
<dbReference type="InterPro" id="IPR019826">
    <property type="entry name" value="Carboxylesterase_B_AS"/>
</dbReference>
<comment type="caution">
    <text evidence="7">The sequence shown here is derived from an EMBL/GenBank/DDBJ whole genome shotgun (WGS) entry which is preliminary data.</text>
</comment>
<dbReference type="SUPFAM" id="SSF53474">
    <property type="entry name" value="alpha/beta-Hydrolases"/>
    <property type="match status" value="1"/>
</dbReference>
<accession>A0A0L7TEM0</accession>
<sequence>MEENKRTGLNRWLSDFLTPVSAPQWPEEVPHEIDSPGGKLRGSQHEGVSIYRGIPYAQPPTGARRFAPPARMKPWEGVRDATQFGPMSHQGGDGNFSEDCLYLNIWSPEARSTAALPVYVFIHGGGYMSGSGSQPLYEGKHLAQQGIVVVTLNYRLGTLGFLPSSAAYQQHGTTGNWGLLDIIEALKWVQENIRAFGGDPSRVTVGGESAGSCAVSTLIMSPLAKGLFEQAIMQSGSLPNATAVAPENVLSLDQAKIAASRFFAQLNLEDNASGLAALRVMPVDRLLAVTSEVTLQPPQIAGFWPVPDGHVYHPDPVDTLKKGEINPVRLLAGFNTDEGSLFVPSDATEQHYVSLIKSAFGSTADEILQRFPVNKDYSAAERMNQLITLGLLRSGLYLYARALARHRDVYIYHFDYIDPDIAPTGLGVIHGSELKFIFNNLIDSEAWNDEAKKVASEMQAAWINFIKYGNPNPEYIPPEHLLWQKYDPALPQEMHISGESKMQPVIDWDDVVFINQRLQRQQ</sequence>
<dbReference type="ESTHER" id="9gamm-a0a0l7tem0">
    <property type="family name" value="Carb_B_Bacteria"/>
</dbReference>
<dbReference type="PROSITE" id="PS00941">
    <property type="entry name" value="CARBOXYLESTERASE_B_2"/>
    <property type="match status" value="1"/>
</dbReference>
<evidence type="ECO:0000313" key="7">
    <source>
        <dbReference type="EMBL" id="KOC93701.1"/>
    </source>
</evidence>
<evidence type="ECO:0000256" key="4">
    <source>
        <dbReference type="RuleBase" id="RU361235"/>
    </source>
</evidence>
<gene>
    <name evidence="6" type="ORF">NG42_08725</name>
    <name evidence="7" type="ORF">NG43_09335</name>
</gene>
<dbReference type="InterPro" id="IPR019819">
    <property type="entry name" value="Carboxylesterase_B_CS"/>
</dbReference>
<dbReference type="Gene3D" id="3.40.50.1820">
    <property type="entry name" value="alpha/beta hydrolase"/>
    <property type="match status" value="1"/>
</dbReference>
<reference evidence="8 9" key="1">
    <citation type="journal article" date="2015" name="Int. J. Syst. Evol. Microbiol.">
        <title>Erwinia iniecta sp. nov., isolated from Russian wheat aphids (Diuraphis noxia).</title>
        <authorList>
            <person name="Campillo T."/>
            <person name="Luna E."/>
            <person name="Portier P."/>
            <person name="Fischer-Le Saux M."/>
            <person name="Lapitan N."/>
            <person name="Tisserat N.A."/>
            <person name="Leach J.E."/>
        </authorList>
    </citation>
    <scope>NUCLEOTIDE SEQUENCE [LARGE SCALE GENOMIC DNA]</scope>
    <source>
        <strain evidence="6 9">B120</strain>
        <strain evidence="7 8">B149</strain>
    </source>
</reference>
<dbReference type="EMBL" id="JRXE01000010">
    <property type="protein sequence ID" value="KOC90521.1"/>
    <property type="molecule type" value="Genomic_DNA"/>
</dbReference>
<dbReference type="OrthoDB" id="9775851at2"/>
<protein>
    <recommendedName>
        <fullName evidence="4">Carboxylic ester hydrolase</fullName>
        <ecNumber evidence="4">3.1.1.-</ecNumber>
    </recommendedName>
</protein>
<dbReference type="Pfam" id="PF00135">
    <property type="entry name" value="COesterase"/>
    <property type="match status" value="1"/>
</dbReference>
<feature type="active site" description="Acyl-ester intermediate" evidence="3">
    <location>
        <position position="209"/>
    </location>
</feature>
<evidence type="ECO:0000256" key="3">
    <source>
        <dbReference type="PIRSR" id="PIRSR600997-1"/>
    </source>
</evidence>
<evidence type="ECO:0000259" key="5">
    <source>
        <dbReference type="Pfam" id="PF00135"/>
    </source>
</evidence>
<dbReference type="PATRIC" id="fig|1560201.3.peg.1852"/>
<dbReference type="PRINTS" id="PR00878">
    <property type="entry name" value="CHOLNESTRASE"/>
</dbReference>
<evidence type="ECO:0000256" key="2">
    <source>
        <dbReference type="ARBA" id="ARBA00022801"/>
    </source>
</evidence>
<organism evidence="7 8">
    <name type="scientific">Winslowiella iniecta</name>
    <dbReference type="NCBI Taxonomy" id="1560201"/>
    <lineage>
        <taxon>Bacteria</taxon>
        <taxon>Pseudomonadati</taxon>
        <taxon>Pseudomonadota</taxon>
        <taxon>Gammaproteobacteria</taxon>
        <taxon>Enterobacterales</taxon>
        <taxon>Erwiniaceae</taxon>
        <taxon>Winslowiella</taxon>
    </lineage>
</organism>
<keyword evidence="9" id="KW-1185">Reference proteome</keyword>
<dbReference type="Proteomes" id="UP000037088">
    <property type="component" value="Unassembled WGS sequence"/>
</dbReference>
<dbReference type="RefSeq" id="WP_052898985.1">
    <property type="nucleotide sequence ID" value="NZ_JRXE01000010.1"/>
</dbReference>
<comment type="similarity">
    <text evidence="1 4">Belongs to the type-B carboxylesterase/lipase family.</text>
</comment>
<dbReference type="AlphaFoldDB" id="A0A0L7TEM0"/>
<dbReference type="PANTHER" id="PTHR11559">
    <property type="entry name" value="CARBOXYLESTERASE"/>
    <property type="match status" value="1"/>
</dbReference>
<dbReference type="EMBL" id="JRXF01000012">
    <property type="protein sequence ID" value="KOC93701.1"/>
    <property type="molecule type" value="Genomic_DNA"/>
</dbReference>